<sequence>MTPRWQRPRAVEGEERPCTHVRVRHDHGTYARAQQDGCRCRACTAVYRRRRKEYAVGASPLVPRMVPAARVAEHLADLRAAGLSTRDVAERTGKGYESVRRYAARREGQVRFESVQEVLAVPVPGKGTGDVTGPGPGGGP</sequence>
<gene>
    <name evidence="2" type="ORF">D5R93_05850</name>
</gene>
<dbReference type="RefSeq" id="WP_120204327.1">
    <property type="nucleotide sequence ID" value="NZ_CP032514.1"/>
</dbReference>
<evidence type="ECO:0000256" key="1">
    <source>
        <dbReference type="SAM" id="MobiDB-lite"/>
    </source>
</evidence>
<evidence type="ECO:0000313" key="3">
    <source>
        <dbReference type="Proteomes" id="UP000273001"/>
    </source>
</evidence>
<name>A0ABM6Z423_9ACTO</name>
<keyword evidence="3" id="KW-1185">Reference proteome</keyword>
<organism evidence="2 3">
    <name type="scientific">Actinomyces lilanjuaniae</name>
    <dbReference type="NCBI Taxonomy" id="2321394"/>
    <lineage>
        <taxon>Bacteria</taxon>
        <taxon>Bacillati</taxon>
        <taxon>Actinomycetota</taxon>
        <taxon>Actinomycetes</taxon>
        <taxon>Actinomycetales</taxon>
        <taxon>Actinomycetaceae</taxon>
        <taxon>Actinomyces</taxon>
    </lineage>
</organism>
<dbReference type="EMBL" id="CP032514">
    <property type="protein sequence ID" value="AYD89692.1"/>
    <property type="molecule type" value="Genomic_DNA"/>
</dbReference>
<proteinExistence type="predicted"/>
<dbReference type="Proteomes" id="UP000273001">
    <property type="component" value="Chromosome"/>
</dbReference>
<protein>
    <submittedName>
        <fullName evidence="2">Uncharacterized protein</fullName>
    </submittedName>
</protein>
<feature type="compositionally biased region" description="Gly residues" evidence="1">
    <location>
        <begin position="126"/>
        <end position="140"/>
    </location>
</feature>
<reference evidence="2 3" key="1">
    <citation type="submission" date="2018-09" db="EMBL/GenBank/DDBJ databases">
        <authorList>
            <person name="Li J."/>
        </authorList>
    </citation>
    <scope>NUCLEOTIDE SEQUENCE [LARGE SCALE GENOMIC DNA]</scope>
    <source>
        <strain evidence="2 3">2129</strain>
    </source>
</reference>
<accession>A0ABM6Z423</accession>
<evidence type="ECO:0000313" key="2">
    <source>
        <dbReference type="EMBL" id="AYD89692.1"/>
    </source>
</evidence>
<feature type="region of interest" description="Disordered" evidence="1">
    <location>
        <begin position="121"/>
        <end position="140"/>
    </location>
</feature>